<dbReference type="AlphaFoldDB" id="A0A151XBU5"/>
<name>A0A151XBU5_9HYME</name>
<gene>
    <name evidence="2" type="ORF">ALC60_03261</name>
</gene>
<keyword evidence="3" id="KW-1185">Reference proteome</keyword>
<reference evidence="2 3" key="1">
    <citation type="submission" date="2015-09" db="EMBL/GenBank/DDBJ databases">
        <title>Trachymyrmex zeteki WGS genome.</title>
        <authorList>
            <person name="Nygaard S."/>
            <person name="Hu H."/>
            <person name="Boomsma J."/>
            <person name="Zhang G."/>
        </authorList>
    </citation>
    <scope>NUCLEOTIDE SEQUENCE [LARGE SCALE GENOMIC DNA]</scope>
    <source>
        <strain evidence="2">Tzet28-1</strain>
        <tissue evidence="2">Whole body</tissue>
    </source>
</reference>
<feature type="region of interest" description="Disordered" evidence="1">
    <location>
        <begin position="70"/>
        <end position="105"/>
    </location>
</feature>
<evidence type="ECO:0000256" key="1">
    <source>
        <dbReference type="SAM" id="MobiDB-lite"/>
    </source>
</evidence>
<accession>A0A151XBU5</accession>
<dbReference type="EMBL" id="KQ982320">
    <property type="protein sequence ID" value="KYQ57768.1"/>
    <property type="molecule type" value="Genomic_DNA"/>
</dbReference>
<dbReference type="Proteomes" id="UP000075809">
    <property type="component" value="Unassembled WGS sequence"/>
</dbReference>
<protein>
    <submittedName>
        <fullName evidence="2">Uncharacterized protein</fullName>
    </submittedName>
</protein>
<evidence type="ECO:0000313" key="2">
    <source>
        <dbReference type="EMBL" id="KYQ57768.1"/>
    </source>
</evidence>
<proteinExistence type="predicted"/>
<evidence type="ECO:0000313" key="3">
    <source>
        <dbReference type="Proteomes" id="UP000075809"/>
    </source>
</evidence>
<sequence>MSEIGLFIKLSDSVEFLCIRAYQLPPYKYSITKGRITRGERNGAGTWPRGPVFFFGPRYTAASVTADGSDIRLRYRQQPRPTSTLSPFPFPSSPSSPMKPSSFVATHPGAFAPALTSSRK</sequence>
<organism evidence="2 3">
    <name type="scientific">Mycetomoellerius zeteki</name>
    <dbReference type="NCBI Taxonomy" id="64791"/>
    <lineage>
        <taxon>Eukaryota</taxon>
        <taxon>Metazoa</taxon>
        <taxon>Ecdysozoa</taxon>
        <taxon>Arthropoda</taxon>
        <taxon>Hexapoda</taxon>
        <taxon>Insecta</taxon>
        <taxon>Pterygota</taxon>
        <taxon>Neoptera</taxon>
        <taxon>Endopterygota</taxon>
        <taxon>Hymenoptera</taxon>
        <taxon>Apocrita</taxon>
        <taxon>Aculeata</taxon>
        <taxon>Formicoidea</taxon>
        <taxon>Formicidae</taxon>
        <taxon>Myrmicinae</taxon>
        <taxon>Mycetomoellerius</taxon>
    </lineage>
</organism>